<keyword evidence="1" id="KW-0813">Transport</keyword>
<accession>A0AA35XCP1</accession>
<name>A0AA35XCP1_GEOBA</name>
<proteinExistence type="predicted"/>
<dbReference type="SUPFAM" id="SSF52540">
    <property type="entry name" value="P-loop containing nucleoside triphosphate hydrolases"/>
    <property type="match status" value="1"/>
</dbReference>
<dbReference type="InterPro" id="IPR003439">
    <property type="entry name" value="ABC_transporter-like_ATP-bd"/>
</dbReference>
<dbReference type="SMART" id="SM00382">
    <property type="entry name" value="AAA"/>
    <property type="match status" value="1"/>
</dbReference>
<protein>
    <submittedName>
        <fullName evidence="5">Aliphatic sulfonates import ATP-binding protein SsuB 2</fullName>
    </submittedName>
</protein>
<dbReference type="Gene3D" id="3.40.50.300">
    <property type="entry name" value="P-loop containing nucleotide triphosphate hydrolases"/>
    <property type="match status" value="1"/>
</dbReference>
<evidence type="ECO:0000256" key="2">
    <source>
        <dbReference type="ARBA" id="ARBA00022741"/>
    </source>
</evidence>
<dbReference type="Proteomes" id="UP001174909">
    <property type="component" value="Unassembled WGS sequence"/>
</dbReference>
<reference evidence="5" key="1">
    <citation type="submission" date="2023-03" db="EMBL/GenBank/DDBJ databases">
        <authorList>
            <person name="Steffen K."/>
            <person name="Cardenas P."/>
        </authorList>
    </citation>
    <scope>NUCLEOTIDE SEQUENCE</scope>
</reference>
<evidence type="ECO:0000313" key="5">
    <source>
        <dbReference type="EMBL" id="CAI8047546.1"/>
    </source>
</evidence>
<dbReference type="EMBL" id="CASHTH010003654">
    <property type="protein sequence ID" value="CAI8047546.1"/>
    <property type="molecule type" value="Genomic_DNA"/>
</dbReference>
<dbReference type="PANTHER" id="PTHR42788:SF13">
    <property type="entry name" value="ALIPHATIC SULFONATES IMPORT ATP-BINDING PROTEIN SSUB"/>
    <property type="match status" value="1"/>
</dbReference>
<dbReference type="Pfam" id="PF00005">
    <property type="entry name" value="ABC_tran"/>
    <property type="match status" value="1"/>
</dbReference>
<dbReference type="PANTHER" id="PTHR42788">
    <property type="entry name" value="TAURINE IMPORT ATP-BINDING PROTEIN-RELATED"/>
    <property type="match status" value="1"/>
</dbReference>
<evidence type="ECO:0000256" key="1">
    <source>
        <dbReference type="ARBA" id="ARBA00022448"/>
    </source>
</evidence>
<comment type="caution">
    <text evidence="5">The sequence shown here is derived from an EMBL/GenBank/DDBJ whole genome shotgun (WGS) entry which is preliminary data.</text>
</comment>
<feature type="domain" description="ABC transporter" evidence="4">
    <location>
        <begin position="1"/>
        <end position="219"/>
    </location>
</feature>
<dbReference type="AlphaFoldDB" id="A0AA35XCP1"/>
<gene>
    <name evidence="5" type="ORF">GBAR_LOCUS26281</name>
</gene>
<dbReference type="GO" id="GO:0016887">
    <property type="term" value="F:ATP hydrolysis activity"/>
    <property type="evidence" value="ECO:0007669"/>
    <property type="project" value="InterPro"/>
</dbReference>
<evidence type="ECO:0000259" key="4">
    <source>
        <dbReference type="PROSITE" id="PS50893"/>
    </source>
</evidence>
<evidence type="ECO:0000313" key="6">
    <source>
        <dbReference type="Proteomes" id="UP001174909"/>
    </source>
</evidence>
<organism evidence="5 6">
    <name type="scientific">Geodia barretti</name>
    <name type="common">Barrett's horny sponge</name>
    <dbReference type="NCBI Taxonomy" id="519541"/>
    <lineage>
        <taxon>Eukaryota</taxon>
        <taxon>Metazoa</taxon>
        <taxon>Porifera</taxon>
        <taxon>Demospongiae</taxon>
        <taxon>Heteroscleromorpha</taxon>
        <taxon>Tetractinellida</taxon>
        <taxon>Astrophorina</taxon>
        <taxon>Geodiidae</taxon>
        <taxon>Geodia</taxon>
    </lineage>
</organism>
<dbReference type="InterPro" id="IPR003593">
    <property type="entry name" value="AAA+_ATPase"/>
</dbReference>
<dbReference type="InterPro" id="IPR027417">
    <property type="entry name" value="P-loop_NTPase"/>
</dbReference>
<sequence length="250" mass="26960">MSVGFGGPPIIEGIDLDVRAGQFASLIGPSGSGKTSILRVATGLLEPLRGTVELGVSRCRTSASCFQDDALLPWRTARQNVALGLRIRDLPPAEADARADHWLSKLGLAGYGDRFPGQLSGGQRSGWPSPRCWPCARSCCCMDEPFAALDAIVRTRITQELLDWVEREHLTVLLVTHDLEEAISASDTVAVLGHGPRATMRARHAVDIPRPRDVLEARRHPAFGPLLRTLWDDLTEEAASSPATADGAAR</sequence>
<dbReference type="PROSITE" id="PS50893">
    <property type="entry name" value="ABC_TRANSPORTER_2"/>
    <property type="match status" value="1"/>
</dbReference>
<dbReference type="InterPro" id="IPR050166">
    <property type="entry name" value="ABC_transporter_ATP-bind"/>
</dbReference>
<evidence type="ECO:0000256" key="3">
    <source>
        <dbReference type="ARBA" id="ARBA00022840"/>
    </source>
</evidence>
<dbReference type="GO" id="GO:0005524">
    <property type="term" value="F:ATP binding"/>
    <property type="evidence" value="ECO:0007669"/>
    <property type="project" value="UniProtKB-KW"/>
</dbReference>
<keyword evidence="2" id="KW-0547">Nucleotide-binding</keyword>
<keyword evidence="6" id="KW-1185">Reference proteome</keyword>
<keyword evidence="3 5" id="KW-0067">ATP-binding</keyword>